<organism evidence="1 2">
    <name type="scientific">Seminavis robusta</name>
    <dbReference type="NCBI Taxonomy" id="568900"/>
    <lineage>
        <taxon>Eukaryota</taxon>
        <taxon>Sar</taxon>
        <taxon>Stramenopiles</taxon>
        <taxon>Ochrophyta</taxon>
        <taxon>Bacillariophyta</taxon>
        <taxon>Bacillariophyceae</taxon>
        <taxon>Bacillariophycidae</taxon>
        <taxon>Naviculales</taxon>
        <taxon>Naviculaceae</taxon>
        <taxon>Seminavis</taxon>
    </lineage>
</organism>
<sequence>MKDSIMEFLNLCSLDLFTTVLFGSHLSSSSSNDTDNGFDHDLFRKSAVRASSESIKLKRDPLEGFLYKALGMMTTRHKQFRADADKVFKIGMQMLRTFQWDLEAGTLGESR</sequence>
<dbReference type="EMBL" id="CAICTM010000476">
    <property type="protein sequence ID" value="CAB9511285.1"/>
    <property type="molecule type" value="Genomic_DNA"/>
</dbReference>
<dbReference type="AlphaFoldDB" id="A0A9N8HGC6"/>
<reference evidence="1" key="1">
    <citation type="submission" date="2020-06" db="EMBL/GenBank/DDBJ databases">
        <authorList>
            <consortium name="Plant Systems Biology data submission"/>
        </authorList>
    </citation>
    <scope>NUCLEOTIDE SEQUENCE</scope>
    <source>
        <strain evidence="1">D6</strain>
    </source>
</reference>
<protein>
    <submittedName>
        <fullName evidence="1">Uncharacterized protein</fullName>
    </submittedName>
</protein>
<evidence type="ECO:0000313" key="2">
    <source>
        <dbReference type="Proteomes" id="UP001153069"/>
    </source>
</evidence>
<dbReference type="Proteomes" id="UP001153069">
    <property type="component" value="Unassembled WGS sequence"/>
</dbReference>
<accession>A0A9N8HGC6</accession>
<keyword evidence="2" id="KW-1185">Reference proteome</keyword>
<comment type="caution">
    <text evidence="1">The sequence shown here is derived from an EMBL/GenBank/DDBJ whole genome shotgun (WGS) entry which is preliminary data.</text>
</comment>
<gene>
    <name evidence="1" type="ORF">SEMRO_477_G150880.1</name>
</gene>
<evidence type="ECO:0000313" key="1">
    <source>
        <dbReference type="EMBL" id="CAB9511285.1"/>
    </source>
</evidence>
<proteinExistence type="predicted"/>
<name>A0A9N8HGC6_9STRA</name>